<dbReference type="InterPro" id="IPR051711">
    <property type="entry name" value="Stress_Response_Reg"/>
</dbReference>
<dbReference type="PROSITE" id="PS00455">
    <property type="entry name" value="AMP_BINDING"/>
    <property type="match status" value="1"/>
</dbReference>
<evidence type="ECO:0000259" key="11">
    <source>
        <dbReference type="PROSITE" id="PS50075"/>
    </source>
</evidence>
<dbReference type="InterPro" id="IPR001138">
    <property type="entry name" value="Zn2Cys6_DnaBD"/>
</dbReference>
<keyword evidence="13" id="KW-1185">Reference proteome</keyword>
<gene>
    <name evidence="12" type="ORF">ASPGLDRAFT_73220</name>
</gene>
<dbReference type="GeneID" id="34465921"/>
<feature type="compositionally biased region" description="Polar residues" evidence="9">
    <location>
        <begin position="111"/>
        <end position="130"/>
    </location>
</feature>
<dbReference type="GO" id="GO:0031177">
    <property type="term" value="F:phosphopantetheine binding"/>
    <property type="evidence" value="ECO:0007669"/>
    <property type="project" value="InterPro"/>
</dbReference>
<evidence type="ECO:0000256" key="3">
    <source>
        <dbReference type="ARBA" id="ARBA00022553"/>
    </source>
</evidence>
<dbReference type="Gene3D" id="3.40.50.720">
    <property type="entry name" value="NAD(P)-binding Rossmann-like Domain"/>
    <property type="match status" value="1"/>
</dbReference>
<dbReference type="VEuPathDB" id="FungiDB:ASPGLDRAFT_73220"/>
<dbReference type="GO" id="GO:0045944">
    <property type="term" value="P:positive regulation of transcription by RNA polymerase II"/>
    <property type="evidence" value="ECO:0007669"/>
    <property type="project" value="TreeGrafter"/>
</dbReference>
<evidence type="ECO:0000313" key="12">
    <source>
        <dbReference type="EMBL" id="OJJ86094.1"/>
    </source>
</evidence>
<evidence type="ECO:0000256" key="6">
    <source>
        <dbReference type="ARBA" id="ARBA00023125"/>
    </source>
</evidence>
<dbReference type="Pfam" id="PF00501">
    <property type="entry name" value="AMP-binding"/>
    <property type="match status" value="1"/>
</dbReference>
<evidence type="ECO:0000259" key="10">
    <source>
        <dbReference type="PROSITE" id="PS50048"/>
    </source>
</evidence>
<evidence type="ECO:0000256" key="7">
    <source>
        <dbReference type="ARBA" id="ARBA00023163"/>
    </source>
</evidence>
<feature type="compositionally biased region" description="Polar residues" evidence="9">
    <location>
        <begin position="40"/>
        <end position="49"/>
    </location>
</feature>
<dbReference type="SMART" id="SM00066">
    <property type="entry name" value="GAL4"/>
    <property type="match status" value="1"/>
</dbReference>
<comment type="subcellular location">
    <subcellularLocation>
        <location evidence="1">Nucleus</location>
    </subcellularLocation>
</comment>
<evidence type="ECO:0000256" key="1">
    <source>
        <dbReference type="ARBA" id="ARBA00004123"/>
    </source>
</evidence>
<dbReference type="Gene3D" id="4.10.240.10">
    <property type="entry name" value="Zn(2)-C6 fungal-type DNA-binding domain"/>
    <property type="match status" value="1"/>
</dbReference>
<accession>A0A1L9VQC6</accession>
<dbReference type="InterPro" id="IPR020806">
    <property type="entry name" value="PKS_PP-bd"/>
</dbReference>
<dbReference type="PROSITE" id="PS00463">
    <property type="entry name" value="ZN2_CY6_FUNGAL_1"/>
    <property type="match status" value="1"/>
</dbReference>
<dbReference type="GO" id="GO:0008270">
    <property type="term" value="F:zinc ion binding"/>
    <property type="evidence" value="ECO:0007669"/>
    <property type="project" value="InterPro"/>
</dbReference>
<dbReference type="GO" id="GO:0006351">
    <property type="term" value="P:DNA-templated transcription"/>
    <property type="evidence" value="ECO:0007669"/>
    <property type="project" value="InterPro"/>
</dbReference>
<dbReference type="InterPro" id="IPR036291">
    <property type="entry name" value="NAD(P)-bd_dom_sf"/>
</dbReference>
<dbReference type="SUPFAM" id="SSF51735">
    <property type="entry name" value="NAD(P)-binding Rossmann-fold domains"/>
    <property type="match status" value="1"/>
</dbReference>
<dbReference type="EMBL" id="KV878893">
    <property type="protein sequence ID" value="OJJ86094.1"/>
    <property type="molecule type" value="Genomic_DNA"/>
</dbReference>
<evidence type="ECO:0000256" key="2">
    <source>
        <dbReference type="ARBA" id="ARBA00022450"/>
    </source>
</evidence>
<dbReference type="InterPro" id="IPR036736">
    <property type="entry name" value="ACP-like_sf"/>
</dbReference>
<keyword evidence="3" id="KW-0597">Phosphoprotein</keyword>
<feature type="compositionally biased region" description="Low complexity" evidence="9">
    <location>
        <begin position="139"/>
        <end position="154"/>
    </location>
</feature>
<sequence length="1738" mass="193218">MAAATITRADAQLSPRNDSHVELFQNNTVPAPGRKRKTSDSSAGNNNKSHAQRQKITRACDYCKGKKTRCTGTLPCLRCSRLSLRCEYNAAYSRGLPPEPVPFSKSGGGNTSPSSNHTGYNLSPPSQGSARSRLIGPASSRSQPLRGSSGLGSRDSPEPVATDLEGNYLGPSSGISFLNRVWQRLHHDESSAITDELQNECSTRNTSVFMFGDRPYSNFQESGFTLPPFDKARDLVDIYFDYAIVTYRFLHRGSVDEWLTQVYENDFSIANPPTGNMVARTAIILMIFSVATFELWYTASKYMSSIESGPPRLETIQGRLGQCLYLLSSSRANECWYAFGTALQLVTALGLHRKFSVKKSKNGNTYLEQELRKRIFWSAYTLDKYLSVMFGRPRLLHDEDIDQELPEEMNDEDMLQEDPAKRTGSADCMMIASVLHYKIGRILGEISRQLGSINSHSRDSPLDRVVRLTTELEKWKEEMPPLFSSVRPTSLIPPLCRQSQVLQLAYSHAMIHVTRSFLLNDFTDLSRRPQIPHPTVTNVLQKCIGAAENVITLVDSLAKQGVMIQSFWFTHYSIEDSSRLHDLFDLAEACQRHLAEATRQNCPSRRYSIILEELRREVHRQIGSPLPSSTPVNVRNQEAALDQDQFLFANVDQSVSLDSSVLDYAPPQNFQASGFSGASLDPMDDIGLLESLEGPNWWAQLDSWPPSAFPPVSTLEAKTTSVKVPEREALTVDELVRHRASLGSSQPVISYPRTGTEYVDYPLRQLDIYAFRVAKDTGARIPPRASSSETPAVIALLGPSDLNYLVTLLALTKLGHSILFLSTRISLEAYASLLEKTQSKHIFIHESFKNTAAELKERLPDLDISEIPTQASYDYPIVEDVDTNLTPNLDLEKESKYISFIIHSSGSTGLPKPIFQNQGAAIRNYAGNMNMSGFITLPLYHNHGISCLFRTVHSCKTLHLYNAELPLTKQFLLDIMQTHRFEIFYGVPYALKLLAESDEGIAVLAKLKAVMFGGSACPDSLGNRLVGNGVILISHYGTTETGQLMTSFRPREDKGWDYLRPSEAVKKYLQFEERSPGIFELICLDGWPSKVMSNRPDGSYATKDLFLKHPTIEAYKYYARLDDTIVLVNGEKVNPLDMEGIVRQNDAVSEVVVFGSGRASIGLAVIRAADTESLSDEDIIERIWPAVENAHEAMPAYGQLSKTLVRVLPADTEYPRTDKGTVIRQAFYRTFSRLIDEAYETEDAMTGTLTLSEPELKTFIREQLQSILPSKSQAALTDDADFFGLGMDSLQATQLRSVLVKTINTNGQQLGLNVAFEHPMVNDLARYLGSLVSGAAGSDVSVEEQMRALISKYSQFEQHRPVPNGLNGGYIVVTGATGSLGSHVAARLSVLPHVQKVYCLVRAASVIEAYDRLLKSMRTRRVYDTLPDAARNKLVALPSDLSQTTLGLNPTTYNTLTSEITDVIHCAWSVNFNYQLASFEKDSIGSLKNLIDLSLKAQRPAPAKFNFCSSVSAVVNTEGNDIPEALPEKLSYAQGMGYAQSKLVGEHLCGAAKQQTGIRARVLRIGQVIGDTQHGIWNATEAIPLMLQSATTIGALPKLDESHLWLPVDTVADTVIDITLSSEGTESSSIFNIINNTPFHWTHDLLPYLHAAGLEFEELDQREWVRRLRESSADPVLNPPIKLVDFFAGKYDTDQPRRTFNWRTEEARRVSGALAGAGTLSRGLVEKMVEYFRGECWR</sequence>
<dbReference type="SMART" id="SM00823">
    <property type="entry name" value="PKS_PP"/>
    <property type="match status" value="1"/>
</dbReference>
<evidence type="ECO:0000256" key="8">
    <source>
        <dbReference type="ARBA" id="ARBA00023242"/>
    </source>
</evidence>
<dbReference type="PANTHER" id="PTHR47540:SF3">
    <property type="entry name" value="ZN(II)2CYS6 TRANSCRIPTION FACTOR (EUROFUNG)"/>
    <property type="match status" value="1"/>
</dbReference>
<feature type="domain" description="Carrier" evidence="11">
    <location>
        <begin position="1250"/>
        <end position="1332"/>
    </location>
</feature>
<dbReference type="SMART" id="SM00906">
    <property type="entry name" value="Fungal_trans"/>
    <property type="match status" value="1"/>
</dbReference>
<dbReference type="CDD" id="cd12148">
    <property type="entry name" value="fungal_TF_MHR"/>
    <property type="match status" value="1"/>
</dbReference>
<dbReference type="InterPro" id="IPR009081">
    <property type="entry name" value="PP-bd_ACP"/>
</dbReference>
<dbReference type="STRING" id="1160497.A0A1L9VQC6"/>
<dbReference type="GO" id="GO:0000981">
    <property type="term" value="F:DNA-binding transcription factor activity, RNA polymerase II-specific"/>
    <property type="evidence" value="ECO:0007669"/>
    <property type="project" value="InterPro"/>
</dbReference>
<dbReference type="PANTHER" id="PTHR47540">
    <property type="entry name" value="THIAMINE REPRESSIBLE GENES REGULATORY PROTEIN THI5"/>
    <property type="match status" value="1"/>
</dbReference>
<name>A0A1L9VQC6_ASPGL</name>
<dbReference type="Pfam" id="PF00172">
    <property type="entry name" value="Zn_clus"/>
    <property type="match status" value="1"/>
</dbReference>
<dbReference type="PROSITE" id="PS50075">
    <property type="entry name" value="CARRIER"/>
    <property type="match status" value="1"/>
</dbReference>
<dbReference type="RefSeq" id="XP_022402788.1">
    <property type="nucleotide sequence ID" value="XM_022549661.1"/>
</dbReference>
<proteinExistence type="predicted"/>
<dbReference type="Gene3D" id="1.10.1200.10">
    <property type="entry name" value="ACP-like"/>
    <property type="match status" value="1"/>
</dbReference>
<dbReference type="Pfam" id="PF07993">
    <property type="entry name" value="NAD_binding_4"/>
    <property type="match status" value="1"/>
</dbReference>
<evidence type="ECO:0008006" key="14">
    <source>
        <dbReference type="Google" id="ProtNLM"/>
    </source>
</evidence>
<protein>
    <recommendedName>
        <fullName evidence="14">Zn(2)-C6 fungal-type domain-containing protein</fullName>
    </recommendedName>
</protein>
<feature type="region of interest" description="Disordered" evidence="9">
    <location>
        <begin position="1"/>
        <end position="54"/>
    </location>
</feature>
<dbReference type="Pfam" id="PF04082">
    <property type="entry name" value="Fungal_trans"/>
    <property type="match status" value="1"/>
</dbReference>
<organism evidence="12 13">
    <name type="scientific">Aspergillus glaucus CBS 516.65</name>
    <dbReference type="NCBI Taxonomy" id="1160497"/>
    <lineage>
        <taxon>Eukaryota</taxon>
        <taxon>Fungi</taxon>
        <taxon>Dikarya</taxon>
        <taxon>Ascomycota</taxon>
        <taxon>Pezizomycotina</taxon>
        <taxon>Eurotiomycetes</taxon>
        <taxon>Eurotiomycetidae</taxon>
        <taxon>Eurotiales</taxon>
        <taxon>Aspergillaceae</taxon>
        <taxon>Aspergillus</taxon>
        <taxon>Aspergillus subgen. Aspergillus</taxon>
    </lineage>
</organism>
<dbReference type="PROSITE" id="PS50048">
    <property type="entry name" value="ZN2_CY6_FUNGAL_2"/>
    <property type="match status" value="1"/>
</dbReference>
<dbReference type="InterPro" id="IPR007219">
    <property type="entry name" value="XnlR_reg_dom"/>
</dbReference>
<keyword evidence="8" id="KW-0539">Nucleus</keyword>
<dbReference type="Pfam" id="PF00550">
    <property type="entry name" value="PP-binding"/>
    <property type="match status" value="1"/>
</dbReference>
<keyword evidence="6" id="KW-0238">DNA-binding</keyword>
<reference evidence="13" key="1">
    <citation type="journal article" date="2017" name="Genome Biol.">
        <title>Comparative genomics reveals high biological diversity and specific adaptations in the industrially and medically important fungal genus Aspergillus.</title>
        <authorList>
            <person name="de Vries R.P."/>
            <person name="Riley R."/>
            <person name="Wiebenga A."/>
            <person name="Aguilar-Osorio G."/>
            <person name="Amillis S."/>
            <person name="Uchima C.A."/>
            <person name="Anderluh G."/>
            <person name="Asadollahi M."/>
            <person name="Askin M."/>
            <person name="Barry K."/>
            <person name="Battaglia E."/>
            <person name="Bayram O."/>
            <person name="Benocci T."/>
            <person name="Braus-Stromeyer S.A."/>
            <person name="Caldana C."/>
            <person name="Canovas D."/>
            <person name="Cerqueira G.C."/>
            <person name="Chen F."/>
            <person name="Chen W."/>
            <person name="Choi C."/>
            <person name="Clum A."/>
            <person name="Dos Santos R.A."/>
            <person name="Damasio A.R."/>
            <person name="Diallinas G."/>
            <person name="Emri T."/>
            <person name="Fekete E."/>
            <person name="Flipphi M."/>
            <person name="Freyberg S."/>
            <person name="Gallo A."/>
            <person name="Gournas C."/>
            <person name="Habgood R."/>
            <person name="Hainaut M."/>
            <person name="Harispe M.L."/>
            <person name="Henrissat B."/>
            <person name="Hilden K.S."/>
            <person name="Hope R."/>
            <person name="Hossain A."/>
            <person name="Karabika E."/>
            <person name="Karaffa L."/>
            <person name="Karanyi Z."/>
            <person name="Krasevec N."/>
            <person name="Kuo A."/>
            <person name="Kusch H."/>
            <person name="LaButti K."/>
            <person name="Lagendijk E.L."/>
            <person name="Lapidus A."/>
            <person name="Levasseur A."/>
            <person name="Lindquist E."/>
            <person name="Lipzen A."/>
            <person name="Logrieco A.F."/>
            <person name="MacCabe A."/>
            <person name="Maekelae M.R."/>
            <person name="Malavazi I."/>
            <person name="Melin P."/>
            <person name="Meyer V."/>
            <person name="Mielnichuk N."/>
            <person name="Miskei M."/>
            <person name="Molnar A.P."/>
            <person name="Mule G."/>
            <person name="Ngan C.Y."/>
            <person name="Orejas M."/>
            <person name="Orosz E."/>
            <person name="Ouedraogo J.P."/>
            <person name="Overkamp K.M."/>
            <person name="Park H.-S."/>
            <person name="Perrone G."/>
            <person name="Piumi F."/>
            <person name="Punt P.J."/>
            <person name="Ram A.F."/>
            <person name="Ramon A."/>
            <person name="Rauscher S."/>
            <person name="Record E."/>
            <person name="Riano-Pachon D.M."/>
            <person name="Robert V."/>
            <person name="Roehrig J."/>
            <person name="Ruller R."/>
            <person name="Salamov A."/>
            <person name="Salih N.S."/>
            <person name="Samson R.A."/>
            <person name="Sandor E."/>
            <person name="Sanguinetti M."/>
            <person name="Schuetze T."/>
            <person name="Sepcic K."/>
            <person name="Shelest E."/>
            <person name="Sherlock G."/>
            <person name="Sophianopoulou V."/>
            <person name="Squina F.M."/>
            <person name="Sun H."/>
            <person name="Susca A."/>
            <person name="Todd R.B."/>
            <person name="Tsang A."/>
            <person name="Unkles S.E."/>
            <person name="van de Wiele N."/>
            <person name="van Rossen-Uffink D."/>
            <person name="Oliveira J.V."/>
            <person name="Vesth T.C."/>
            <person name="Visser J."/>
            <person name="Yu J.-H."/>
            <person name="Zhou M."/>
            <person name="Andersen M.R."/>
            <person name="Archer D.B."/>
            <person name="Baker S.E."/>
            <person name="Benoit I."/>
            <person name="Brakhage A.A."/>
            <person name="Braus G.H."/>
            <person name="Fischer R."/>
            <person name="Frisvad J.C."/>
            <person name="Goldman G.H."/>
            <person name="Houbraken J."/>
            <person name="Oakley B."/>
            <person name="Pocsi I."/>
            <person name="Scazzocchio C."/>
            <person name="Seiboth B."/>
            <person name="vanKuyk P.A."/>
            <person name="Wortman J."/>
            <person name="Dyer P.S."/>
            <person name="Grigoriev I.V."/>
        </authorList>
    </citation>
    <scope>NUCLEOTIDE SEQUENCE [LARGE SCALE GENOMIC DNA]</scope>
    <source>
        <strain evidence="13">CBS 516.65</strain>
    </source>
</reference>
<dbReference type="GO" id="GO:0043565">
    <property type="term" value="F:sequence-specific DNA binding"/>
    <property type="evidence" value="ECO:0007669"/>
    <property type="project" value="TreeGrafter"/>
</dbReference>
<evidence type="ECO:0000256" key="4">
    <source>
        <dbReference type="ARBA" id="ARBA00022723"/>
    </source>
</evidence>
<evidence type="ECO:0000256" key="5">
    <source>
        <dbReference type="ARBA" id="ARBA00023015"/>
    </source>
</evidence>
<dbReference type="CDD" id="cd00067">
    <property type="entry name" value="GAL4"/>
    <property type="match status" value="1"/>
</dbReference>
<feature type="domain" description="Zn(2)-C6 fungal-type" evidence="10">
    <location>
        <begin position="59"/>
        <end position="88"/>
    </location>
</feature>
<dbReference type="InterPro" id="IPR042099">
    <property type="entry name" value="ANL_N_sf"/>
</dbReference>
<dbReference type="Proteomes" id="UP000184300">
    <property type="component" value="Unassembled WGS sequence"/>
</dbReference>
<keyword evidence="5" id="KW-0805">Transcription regulation</keyword>
<evidence type="ECO:0000256" key="9">
    <source>
        <dbReference type="SAM" id="MobiDB-lite"/>
    </source>
</evidence>
<dbReference type="SUPFAM" id="SSF57701">
    <property type="entry name" value="Zn2/Cys6 DNA-binding domain"/>
    <property type="match status" value="1"/>
</dbReference>
<dbReference type="SUPFAM" id="SSF47336">
    <property type="entry name" value="ACP-like"/>
    <property type="match status" value="1"/>
</dbReference>
<dbReference type="Pfam" id="PF23562">
    <property type="entry name" value="AMP-binding_C_3"/>
    <property type="match status" value="1"/>
</dbReference>
<dbReference type="InterPro" id="IPR013120">
    <property type="entry name" value="FAR_NAD-bd"/>
</dbReference>
<dbReference type="InterPro" id="IPR036864">
    <property type="entry name" value="Zn2-C6_fun-type_DNA-bd_sf"/>
</dbReference>
<keyword evidence="7" id="KW-0804">Transcription</keyword>
<dbReference type="InterPro" id="IPR020845">
    <property type="entry name" value="AMP-binding_CS"/>
</dbReference>
<feature type="region of interest" description="Disordered" evidence="9">
    <location>
        <begin position="95"/>
        <end position="167"/>
    </location>
</feature>
<dbReference type="SUPFAM" id="SSF56801">
    <property type="entry name" value="Acetyl-CoA synthetase-like"/>
    <property type="match status" value="1"/>
</dbReference>
<dbReference type="OrthoDB" id="429813at2759"/>
<keyword evidence="4" id="KW-0479">Metal-binding</keyword>
<dbReference type="InterPro" id="IPR000873">
    <property type="entry name" value="AMP-dep_synth/lig_dom"/>
</dbReference>
<evidence type="ECO:0000313" key="13">
    <source>
        <dbReference type="Proteomes" id="UP000184300"/>
    </source>
</evidence>
<keyword evidence="2" id="KW-0596">Phosphopantetheine</keyword>
<dbReference type="GO" id="GO:0005634">
    <property type="term" value="C:nucleus"/>
    <property type="evidence" value="ECO:0007669"/>
    <property type="project" value="UniProtKB-SubCell"/>
</dbReference>
<dbReference type="Gene3D" id="3.40.50.12780">
    <property type="entry name" value="N-terminal domain of ligase-like"/>
    <property type="match status" value="1"/>
</dbReference>